<dbReference type="PANTHER" id="PTHR28601:SF1">
    <property type="entry name" value="COILED-COIL DOMAIN-CONTAINING PROTEIN 24"/>
    <property type="match status" value="1"/>
</dbReference>
<dbReference type="Pfam" id="PF15669">
    <property type="entry name" value="CCDC24"/>
    <property type="match status" value="1"/>
</dbReference>
<reference evidence="3" key="1">
    <citation type="submission" date="2015-09" db="EMBL/GenBank/DDBJ databases">
        <authorList>
            <consortium name="Pathogen Informatics"/>
        </authorList>
    </citation>
    <scope>NUCLEOTIDE SEQUENCE [LARGE SCALE GENOMIC DNA]</scope>
    <source>
        <strain evidence="3">Lake Konstanz</strain>
    </source>
</reference>
<evidence type="ECO:0000313" key="3">
    <source>
        <dbReference type="Proteomes" id="UP000051952"/>
    </source>
</evidence>
<gene>
    <name evidence="2" type="ORF">BSAL_38110</name>
</gene>
<sequence length="257" mass="28805">MEDLITGPRTVMLWDVLSGMLQGDSEVEFIRTVIGEDRVSMNASTAQELASLLEILSDLRSATTDPMPSSSTPEFSSPTRNPPLTSANKELLQERLRQLITSARVAPEDIFKTPREKQIVDILVRPPSSVGSCRSRSIDSRPTSMGSSSSRSTFIDPSKGLVPIRGSLRFDRIHEVKQHICDCFATEYTHLVQDIDFVRGLIEVEMQERSQRSVPEPSMLELKSLTKKVEDAEKQREHVEMIQRLPEARKRGSLAAL</sequence>
<evidence type="ECO:0000256" key="1">
    <source>
        <dbReference type="SAM" id="MobiDB-lite"/>
    </source>
</evidence>
<dbReference type="InterPro" id="IPR031367">
    <property type="entry name" value="CCDC24"/>
</dbReference>
<name>A0A0S4KP70_BODSA</name>
<feature type="compositionally biased region" description="Low complexity" evidence="1">
    <location>
        <begin position="66"/>
        <end position="78"/>
    </location>
</feature>
<dbReference type="Proteomes" id="UP000051952">
    <property type="component" value="Unassembled WGS sequence"/>
</dbReference>
<feature type="region of interest" description="Disordered" evidence="1">
    <location>
        <begin position="62"/>
        <end position="85"/>
    </location>
</feature>
<accession>A0A0S4KP70</accession>
<feature type="region of interest" description="Disordered" evidence="1">
    <location>
        <begin position="131"/>
        <end position="154"/>
    </location>
</feature>
<dbReference type="PANTHER" id="PTHR28601">
    <property type="entry name" value="COILED-COIL DOMAIN-CONTAINING PROTEIN 24"/>
    <property type="match status" value="1"/>
</dbReference>
<evidence type="ECO:0000313" key="2">
    <source>
        <dbReference type="EMBL" id="CUI15353.1"/>
    </source>
</evidence>
<keyword evidence="3" id="KW-1185">Reference proteome</keyword>
<organism evidence="2 3">
    <name type="scientific">Bodo saltans</name>
    <name type="common">Flagellated protozoan</name>
    <dbReference type="NCBI Taxonomy" id="75058"/>
    <lineage>
        <taxon>Eukaryota</taxon>
        <taxon>Discoba</taxon>
        <taxon>Euglenozoa</taxon>
        <taxon>Kinetoplastea</taxon>
        <taxon>Metakinetoplastina</taxon>
        <taxon>Eubodonida</taxon>
        <taxon>Bodonidae</taxon>
        <taxon>Bodo</taxon>
    </lineage>
</organism>
<feature type="compositionally biased region" description="Low complexity" evidence="1">
    <location>
        <begin position="140"/>
        <end position="153"/>
    </location>
</feature>
<dbReference type="AlphaFoldDB" id="A0A0S4KP70"/>
<dbReference type="EMBL" id="CYKH01002055">
    <property type="protein sequence ID" value="CUI15353.1"/>
    <property type="molecule type" value="Genomic_DNA"/>
</dbReference>
<protein>
    <submittedName>
        <fullName evidence="2">Uncharacterized protein</fullName>
    </submittedName>
</protein>
<proteinExistence type="predicted"/>
<dbReference type="VEuPathDB" id="TriTrypDB:BSAL_38110"/>